<proteinExistence type="predicted"/>
<gene>
    <name evidence="4" type="primary">LOC108049072</name>
</gene>
<feature type="transmembrane region" description="Helical" evidence="3">
    <location>
        <begin position="220"/>
        <end position="240"/>
    </location>
</feature>
<dbReference type="InterPro" id="IPR001611">
    <property type="entry name" value="Leu-rich_rpt"/>
</dbReference>
<name>A0A6P4F959_DRORH</name>
<dbReference type="InterPro" id="IPR025875">
    <property type="entry name" value="Leu-rich_rpt_4"/>
</dbReference>
<dbReference type="RefSeq" id="XP_016985609.1">
    <property type="nucleotide sequence ID" value="XM_017130120.1"/>
</dbReference>
<dbReference type="OrthoDB" id="676979at2759"/>
<evidence type="ECO:0000313" key="4">
    <source>
        <dbReference type="RefSeq" id="XP_016985609.1"/>
    </source>
</evidence>
<evidence type="ECO:0000256" key="2">
    <source>
        <dbReference type="ARBA" id="ARBA00022737"/>
    </source>
</evidence>
<reference evidence="4" key="1">
    <citation type="submission" date="2025-08" db="UniProtKB">
        <authorList>
            <consortium name="RefSeq"/>
        </authorList>
    </citation>
    <scope>IDENTIFICATION</scope>
</reference>
<dbReference type="Pfam" id="PF12799">
    <property type="entry name" value="LRR_4"/>
    <property type="match status" value="1"/>
</dbReference>
<dbReference type="Gene3D" id="3.80.10.10">
    <property type="entry name" value="Ribonuclease Inhibitor"/>
    <property type="match status" value="1"/>
</dbReference>
<organism evidence="4">
    <name type="scientific">Drosophila rhopaloa</name>
    <name type="common">Fruit fly</name>
    <dbReference type="NCBI Taxonomy" id="1041015"/>
    <lineage>
        <taxon>Eukaryota</taxon>
        <taxon>Metazoa</taxon>
        <taxon>Ecdysozoa</taxon>
        <taxon>Arthropoda</taxon>
        <taxon>Hexapoda</taxon>
        <taxon>Insecta</taxon>
        <taxon>Pterygota</taxon>
        <taxon>Neoptera</taxon>
        <taxon>Endopterygota</taxon>
        <taxon>Diptera</taxon>
        <taxon>Brachycera</taxon>
        <taxon>Muscomorpha</taxon>
        <taxon>Ephydroidea</taxon>
        <taxon>Drosophilidae</taxon>
        <taxon>Drosophila</taxon>
        <taxon>Sophophora</taxon>
    </lineage>
</organism>
<evidence type="ECO:0000256" key="1">
    <source>
        <dbReference type="ARBA" id="ARBA00022614"/>
    </source>
</evidence>
<dbReference type="GeneID" id="108049072"/>
<keyword evidence="1" id="KW-0433">Leucine-rich repeat</keyword>
<keyword evidence="3" id="KW-0812">Transmembrane</keyword>
<dbReference type="PROSITE" id="PS51450">
    <property type="entry name" value="LRR"/>
    <property type="match status" value="1"/>
</dbReference>
<sequence length="244" mass="27709">MEMKNIYVLLGFLTLAFCPTIYFECGCFISGSINGFPKANCKRSDIDIKCLSHQELETLGLSGNRLNETILSKLNSTEFEKLEHLDLSNNMITRLSSFKFNTMPRLQSVNLSHNLLTEMPGDPCRIPFIDVSHNNLTDMHSLVVLFRTNAITKGNPFLCNCSSPTVKRLYTTASHSKLKNIECILHDSDQPKPLSTQCHKEIEQNQTSLLESIILYCIQYFNSITLFFLIMFVIGVVLLCKKIK</sequence>
<dbReference type="InterPro" id="IPR032675">
    <property type="entry name" value="LRR_dom_sf"/>
</dbReference>
<protein>
    <submittedName>
        <fullName evidence="4">Leucine-rich repeat-containing protein 53-like</fullName>
    </submittedName>
</protein>
<keyword evidence="3" id="KW-0472">Membrane</keyword>
<accession>A0A6P4F959</accession>
<dbReference type="RefSeq" id="XP_016985609.2">
    <property type="nucleotide sequence ID" value="XM_017130120.2"/>
</dbReference>
<keyword evidence="2" id="KW-0677">Repeat</keyword>
<dbReference type="AlphaFoldDB" id="A0A6P4F959"/>
<dbReference type="SUPFAM" id="SSF52058">
    <property type="entry name" value="L domain-like"/>
    <property type="match status" value="1"/>
</dbReference>
<evidence type="ECO:0000256" key="3">
    <source>
        <dbReference type="SAM" id="Phobius"/>
    </source>
</evidence>
<dbReference type="PRINTS" id="PR00019">
    <property type="entry name" value="LEURICHRPT"/>
</dbReference>
<dbReference type="PANTHER" id="PTHR24366">
    <property type="entry name" value="IG(IMMUNOGLOBULIN) AND LRR(LEUCINE RICH REPEAT) DOMAINS"/>
    <property type="match status" value="1"/>
</dbReference>
<dbReference type="PANTHER" id="PTHR24366:SF162">
    <property type="entry name" value="IG-LIKE DOMAIN-CONTAINING PROTEIN"/>
    <property type="match status" value="1"/>
</dbReference>
<keyword evidence="3" id="KW-1133">Transmembrane helix</keyword>